<keyword evidence="3" id="KW-1185">Reference proteome</keyword>
<dbReference type="EMBL" id="BAFF01000005">
    <property type="protein sequence ID" value="GAB52150.1"/>
    <property type="molecule type" value="Genomic_DNA"/>
</dbReference>
<protein>
    <recommendedName>
        <fullName evidence="4">YeeE/YedE family protein</fullName>
    </recommendedName>
</protein>
<dbReference type="Pfam" id="PF20398">
    <property type="entry name" value="DUF6691"/>
    <property type="match status" value="1"/>
</dbReference>
<gene>
    <name evidence="2" type="ORF">EH105704_05_01560</name>
</gene>
<dbReference type="AlphaFoldDB" id="H5V2E2"/>
<feature type="transmembrane region" description="Helical" evidence="1">
    <location>
        <begin position="40"/>
        <end position="57"/>
    </location>
</feature>
<proteinExistence type="predicted"/>
<evidence type="ECO:0000256" key="1">
    <source>
        <dbReference type="SAM" id="Phobius"/>
    </source>
</evidence>
<keyword evidence="1" id="KW-0812">Transmembrane</keyword>
<comment type="caution">
    <text evidence="2">The sequence shown here is derived from an EMBL/GenBank/DDBJ whole genome shotgun (WGS) entry which is preliminary data.</text>
</comment>
<dbReference type="RefSeq" id="WP_002435727.1">
    <property type="nucleotide sequence ID" value="NZ_BAFF01000005.1"/>
</dbReference>
<feature type="transmembrane region" description="Helical" evidence="1">
    <location>
        <begin position="116"/>
        <end position="133"/>
    </location>
</feature>
<evidence type="ECO:0000313" key="2">
    <source>
        <dbReference type="EMBL" id="GAB52150.1"/>
    </source>
</evidence>
<dbReference type="InterPro" id="IPR046513">
    <property type="entry name" value="DUF6691"/>
</dbReference>
<reference evidence="2 3" key="1">
    <citation type="submission" date="2012-02" db="EMBL/GenBank/DDBJ databases">
        <title>Whole genome shotgun sequence of Escherichia hermannii NBRC 105704.</title>
        <authorList>
            <person name="Yoshida I."/>
            <person name="Hosoyama A."/>
            <person name="Tsuchikane K."/>
            <person name="Katsumata H."/>
            <person name="Yamazaki S."/>
            <person name="Fujita N."/>
        </authorList>
    </citation>
    <scope>NUCLEOTIDE SEQUENCE [LARGE SCALE GENOMIC DNA]</scope>
    <source>
        <strain evidence="2 3">NBRC 105704</strain>
    </source>
</reference>
<evidence type="ECO:0000313" key="3">
    <source>
        <dbReference type="Proteomes" id="UP000010297"/>
    </source>
</evidence>
<dbReference type="GeneID" id="92828467"/>
<feature type="transmembrane region" description="Helical" evidence="1">
    <location>
        <begin position="89"/>
        <end position="110"/>
    </location>
</feature>
<dbReference type="eggNOG" id="COG2391">
    <property type="taxonomic scope" value="Bacteria"/>
</dbReference>
<name>H5V2E2_ATLHE</name>
<keyword evidence="1" id="KW-1133">Transmembrane helix</keyword>
<accession>H5V2E2</accession>
<sequence>MMIFFSFLSGLVFGLGLLVSGMADPAKVLGFLDITRLWDPSLAFVMGGAISIGFFAFRMASKRARPVCAPEMHLPVAQQIDKRLIGGSALFGLGWGLAGICPGPAVVLLGAGIGKGVIFVAAMLVGMAIFQWLENRGK</sequence>
<organism evidence="2 3">
    <name type="scientific">Atlantibacter hermannii NBRC 105704</name>
    <dbReference type="NCBI Taxonomy" id="1115512"/>
    <lineage>
        <taxon>Bacteria</taxon>
        <taxon>Pseudomonadati</taxon>
        <taxon>Pseudomonadota</taxon>
        <taxon>Gammaproteobacteria</taxon>
        <taxon>Enterobacterales</taxon>
        <taxon>Enterobacteriaceae</taxon>
        <taxon>Atlantibacter</taxon>
    </lineage>
</organism>
<evidence type="ECO:0008006" key="4">
    <source>
        <dbReference type="Google" id="ProtNLM"/>
    </source>
</evidence>
<keyword evidence="1" id="KW-0472">Membrane</keyword>
<dbReference type="Proteomes" id="UP000010297">
    <property type="component" value="Unassembled WGS sequence"/>
</dbReference>